<feature type="non-terminal residue" evidence="1">
    <location>
        <position position="1"/>
    </location>
</feature>
<sequence>DYWDYFHSQQVNSMNQEAGTKHMKSRLSTPQAYVSSSVCMFEFGTVGLSDHVVRSEVADMVQKHTQIAVSRGSMFRLLQNAHIQAFENPSATVSAIPEVKARKMAPMNVVDDKNLTKTLVTSQIQKRCKFASDCTCPPKWTPYCIEGCSCGFMFANGIRDNRAHEAQSNVLSIDLDPRATCEAPSDCP</sequence>
<feature type="non-terminal residue" evidence="1">
    <location>
        <position position="188"/>
    </location>
</feature>
<accession>A0A699IWY3</accession>
<proteinExistence type="predicted"/>
<dbReference type="AlphaFoldDB" id="A0A699IWY3"/>
<comment type="caution">
    <text evidence="1">The sequence shown here is derived from an EMBL/GenBank/DDBJ whole genome shotgun (WGS) entry which is preliminary data.</text>
</comment>
<evidence type="ECO:0000313" key="1">
    <source>
        <dbReference type="EMBL" id="GEZ92690.1"/>
    </source>
</evidence>
<organism evidence="1">
    <name type="scientific">Tanacetum cinerariifolium</name>
    <name type="common">Dalmatian daisy</name>
    <name type="synonym">Chrysanthemum cinerariifolium</name>
    <dbReference type="NCBI Taxonomy" id="118510"/>
    <lineage>
        <taxon>Eukaryota</taxon>
        <taxon>Viridiplantae</taxon>
        <taxon>Streptophyta</taxon>
        <taxon>Embryophyta</taxon>
        <taxon>Tracheophyta</taxon>
        <taxon>Spermatophyta</taxon>
        <taxon>Magnoliopsida</taxon>
        <taxon>eudicotyledons</taxon>
        <taxon>Gunneridae</taxon>
        <taxon>Pentapetalae</taxon>
        <taxon>asterids</taxon>
        <taxon>campanulids</taxon>
        <taxon>Asterales</taxon>
        <taxon>Asteraceae</taxon>
        <taxon>Asteroideae</taxon>
        <taxon>Anthemideae</taxon>
        <taxon>Anthemidinae</taxon>
        <taxon>Tanacetum</taxon>
    </lineage>
</organism>
<name>A0A699IWY3_TANCI</name>
<reference evidence="1" key="1">
    <citation type="journal article" date="2019" name="Sci. Rep.">
        <title>Draft genome of Tanacetum cinerariifolium, the natural source of mosquito coil.</title>
        <authorList>
            <person name="Yamashiro T."/>
            <person name="Shiraishi A."/>
            <person name="Satake H."/>
            <person name="Nakayama K."/>
        </authorList>
    </citation>
    <scope>NUCLEOTIDE SEQUENCE</scope>
</reference>
<protein>
    <submittedName>
        <fullName evidence="1">Uncharacterized protein</fullName>
    </submittedName>
</protein>
<gene>
    <name evidence="1" type="ORF">Tci_564663</name>
</gene>
<dbReference type="EMBL" id="BKCJ010343129">
    <property type="protein sequence ID" value="GEZ92690.1"/>
    <property type="molecule type" value="Genomic_DNA"/>
</dbReference>